<dbReference type="InterPro" id="IPR016032">
    <property type="entry name" value="Sig_transdc_resp-reg_C-effctor"/>
</dbReference>
<dbReference type="EMBL" id="JAINVV010000004">
    <property type="protein sequence ID" value="MBY8822774.1"/>
    <property type="molecule type" value="Genomic_DNA"/>
</dbReference>
<evidence type="ECO:0000256" key="5">
    <source>
        <dbReference type="ARBA" id="ARBA00023163"/>
    </source>
</evidence>
<dbReference type="InterPro" id="IPR036388">
    <property type="entry name" value="WH-like_DNA-bd_sf"/>
</dbReference>
<dbReference type="PANTHER" id="PTHR48111:SF4">
    <property type="entry name" value="DNA-BINDING DUAL TRANSCRIPTIONAL REGULATOR OMPR"/>
    <property type="match status" value="1"/>
</dbReference>
<dbReference type="RefSeq" id="WP_222989829.1">
    <property type="nucleotide sequence ID" value="NZ_JAINVV010000004.1"/>
</dbReference>
<comment type="caution">
    <text evidence="10">The sequence shown here is derived from an EMBL/GenBank/DDBJ whole genome shotgun (WGS) entry which is preliminary data.</text>
</comment>
<keyword evidence="3" id="KW-0805">Transcription regulation</keyword>
<evidence type="ECO:0000256" key="6">
    <source>
        <dbReference type="PROSITE-ProRule" id="PRU00169"/>
    </source>
</evidence>
<accession>A0ABS7PN93</accession>
<keyword evidence="4 7" id="KW-0238">DNA-binding</keyword>
<evidence type="ECO:0000313" key="10">
    <source>
        <dbReference type="EMBL" id="MBY8822774.1"/>
    </source>
</evidence>
<dbReference type="CDD" id="cd17574">
    <property type="entry name" value="REC_OmpR"/>
    <property type="match status" value="1"/>
</dbReference>
<sequence>MDVQAAVNIQRLRLRTSNTLLQRSDADDDLASAPDAPQHVIVVEDDAGIRMLLVRILRENGYDASGVADGAMLRELMAARPVDLILLDIMLPGENGLDLCGAIREHSTVPIIMVSARGEEADRVAGLEVGADDYIAKPFGRSELLARVRAQLRRATCFARPAGTDASEWLIFAGYRFNIRHRELLAPSGAEVELSGAEQDLLLSLLRHPQRVIGRERLLELSRTRIRNSSDRSVDVLVSRLRRKLGDGRRPRPMIRTIRGVGYMLAVDVEAG</sequence>
<organism evidence="10 11">
    <name type="scientific">Sphingomonas colocasiae</name>
    <dbReference type="NCBI Taxonomy" id="1848973"/>
    <lineage>
        <taxon>Bacteria</taxon>
        <taxon>Pseudomonadati</taxon>
        <taxon>Pseudomonadota</taxon>
        <taxon>Alphaproteobacteria</taxon>
        <taxon>Sphingomonadales</taxon>
        <taxon>Sphingomonadaceae</taxon>
        <taxon>Sphingomonas</taxon>
    </lineage>
</organism>
<protein>
    <submittedName>
        <fullName evidence="10">Response regulator transcription factor</fullName>
    </submittedName>
</protein>
<evidence type="ECO:0000256" key="1">
    <source>
        <dbReference type="ARBA" id="ARBA00022553"/>
    </source>
</evidence>
<evidence type="ECO:0000259" key="9">
    <source>
        <dbReference type="PROSITE" id="PS51755"/>
    </source>
</evidence>
<proteinExistence type="predicted"/>
<dbReference type="PROSITE" id="PS50110">
    <property type="entry name" value="RESPONSE_REGULATORY"/>
    <property type="match status" value="1"/>
</dbReference>
<dbReference type="Pfam" id="PF00072">
    <property type="entry name" value="Response_reg"/>
    <property type="match status" value="1"/>
</dbReference>
<dbReference type="InterPro" id="IPR001867">
    <property type="entry name" value="OmpR/PhoB-type_DNA-bd"/>
</dbReference>
<keyword evidence="5" id="KW-0804">Transcription</keyword>
<evidence type="ECO:0000256" key="3">
    <source>
        <dbReference type="ARBA" id="ARBA00023015"/>
    </source>
</evidence>
<dbReference type="CDD" id="cd00383">
    <property type="entry name" value="trans_reg_C"/>
    <property type="match status" value="1"/>
</dbReference>
<dbReference type="SUPFAM" id="SSF46894">
    <property type="entry name" value="C-terminal effector domain of the bipartite response regulators"/>
    <property type="match status" value="1"/>
</dbReference>
<name>A0ABS7PN93_9SPHN</name>
<evidence type="ECO:0000256" key="7">
    <source>
        <dbReference type="PROSITE-ProRule" id="PRU01091"/>
    </source>
</evidence>
<reference evidence="10 11" key="1">
    <citation type="submission" date="2021-08" db="EMBL/GenBank/DDBJ databases">
        <authorList>
            <person name="Tuo L."/>
        </authorList>
    </citation>
    <scope>NUCLEOTIDE SEQUENCE [LARGE SCALE GENOMIC DNA]</scope>
    <source>
        <strain evidence="10 11">JCM 31229</strain>
    </source>
</reference>
<feature type="domain" description="Response regulatory" evidence="8">
    <location>
        <begin position="39"/>
        <end position="152"/>
    </location>
</feature>
<feature type="DNA-binding region" description="OmpR/PhoB-type" evidence="7">
    <location>
        <begin position="167"/>
        <end position="267"/>
    </location>
</feature>
<dbReference type="SMART" id="SM00448">
    <property type="entry name" value="REC"/>
    <property type="match status" value="1"/>
</dbReference>
<dbReference type="Gene3D" id="1.10.10.10">
    <property type="entry name" value="Winged helix-like DNA-binding domain superfamily/Winged helix DNA-binding domain"/>
    <property type="match status" value="1"/>
</dbReference>
<dbReference type="InterPro" id="IPR011006">
    <property type="entry name" value="CheY-like_superfamily"/>
</dbReference>
<keyword evidence="11" id="KW-1185">Reference proteome</keyword>
<dbReference type="PANTHER" id="PTHR48111">
    <property type="entry name" value="REGULATOR OF RPOS"/>
    <property type="match status" value="1"/>
</dbReference>
<dbReference type="PROSITE" id="PS51755">
    <property type="entry name" value="OMPR_PHOB"/>
    <property type="match status" value="1"/>
</dbReference>
<feature type="domain" description="OmpR/PhoB-type" evidence="9">
    <location>
        <begin position="167"/>
        <end position="267"/>
    </location>
</feature>
<dbReference type="SMART" id="SM00862">
    <property type="entry name" value="Trans_reg_C"/>
    <property type="match status" value="1"/>
</dbReference>
<dbReference type="Gene3D" id="3.40.50.2300">
    <property type="match status" value="1"/>
</dbReference>
<dbReference type="Proteomes" id="UP000706039">
    <property type="component" value="Unassembled WGS sequence"/>
</dbReference>
<evidence type="ECO:0000259" key="8">
    <source>
        <dbReference type="PROSITE" id="PS50110"/>
    </source>
</evidence>
<dbReference type="Pfam" id="PF00486">
    <property type="entry name" value="Trans_reg_C"/>
    <property type="match status" value="1"/>
</dbReference>
<dbReference type="SUPFAM" id="SSF52172">
    <property type="entry name" value="CheY-like"/>
    <property type="match status" value="1"/>
</dbReference>
<keyword evidence="1 6" id="KW-0597">Phosphoprotein</keyword>
<keyword evidence="2" id="KW-0902">Two-component regulatory system</keyword>
<evidence type="ECO:0000256" key="2">
    <source>
        <dbReference type="ARBA" id="ARBA00023012"/>
    </source>
</evidence>
<evidence type="ECO:0000256" key="4">
    <source>
        <dbReference type="ARBA" id="ARBA00023125"/>
    </source>
</evidence>
<dbReference type="Gene3D" id="6.10.250.690">
    <property type="match status" value="1"/>
</dbReference>
<dbReference type="InterPro" id="IPR039420">
    <property type="entry name" value="WalR-like"/>
</dbReference>
<gene>
    <name evidence="10" type="ORF">K7G82_10750</name>
</gene>
<evidence type="ECO:0000313" key="11">
    <source>
        <dbReference type="Proteomes" id="UP000706039"/>
    </source>
</evidence>
<dbReference type="InterPro" id="IPR001789">
    <property type="entry name" value="Sig_transdc_resp-reg_receiver"/>
</dbReference>
<feature type="modified residue" description="4-aspartylphosphate" evidence="6">
    <location>
        <position position="88"/>
    </location>
</feature>